<dbReference type="PANTHER" id="PTHR46910:SF1">
    <property type="entry name" value="MISCELLANEOUS ZN(II)2CYS6 TRANSCRIPTION FACTOR (EUROFUNG)-RELATED"/>
    <property type="match status" value="1"/>
</dbReference>
<feature type="region of interest" description="Disordered" evidence="2">
    <location>
        <begin position="638"/>
        <end position="667"/>
    </location>
</feature>
<feature type="region of interest" description="Disordered" evidence="2">
    <location>
        <begin position="504"/>
        <end position="575"/>
    </location>
</feature>
<evidence type="ECO:0000256" key="1">
    <source>
        <dbReference type="ARBA" id="ARBA00023242"/>
    </source>
</evidence>
<comment type="caution">
    <text evidence="4">The sequence shown here is derived from an EMBL/GenBank/DDBJ whole genome shotgun (WGS) entry which is preliminary data.</text>
</comment>
<dbReference type="GO" id="GO:0003700">
    <property type="term" value="F:DNA-binding transcription factor activity"/>
    <property type="evidence" value="ECO:0007669"/>
    <property type="project" value="InterPro"/>
</dbReference>
<feature type="compositionally biased region" description="Polar residues" evidence="2">
    <location>
        <begin position="553"/>
        <end position="566"/>
    </location>
</feature>
<sequence length="703" mass="79465">MPSYRRPEFWLMPPREHEWEELHKDSPQLISSVLANFPADDLASELIDLYFLHANSRFPLLHRPTFEKQWKEKLHQTNSWFTAVCLGLFAVASRWSFDRRVLPEAAATAPGEPDWKLAGSKYFELGTVLHEVRRSLFYPANLLEMQAFTLFTLYLRGTAHYPMTWLIVGIAIRKLQDVGAHRKKVYQAMPAVEAELWKRAFWCLLVFDRIECAPLGRGCTVGQEDFDVDLPLEVDDEYWEAEDPAMSFRQPEGVPAKICLFNQVIKLSQVMAFALKTVYVVDRSKIFFGLTPASWRREVIAQMDSALNEWLTSLPEHLAWPKHPGGSPCATDVVTLQIIYHLIQILIYKPLIPSPFTSSSSCEPSLLPSHPSSTSCSALDRCVEAAQACARVAETQALQGLPTSPTHIYAAKVSSAVLLVKIWDVKLREKAMRAQGIEDFKPLTIQIIEPLMADVFIFVRVLEQAEPRWGIVGPFLQELRESLPKIPGTSLTPLHWKNTLRHHSQFSEHGVPSPPARPRQRSHSLSQPPHTSPRWDEVRLLTELRASGPLRPTHSSHGTPGTTEQGRPTIIAPRPGIDPYSAFDWDSRYAMFPDDLSIPSPYEQVKSAYSAAGLVATPVFPIPRHLSQRSAPYVGNAADQSVLPPPNDHERRRYSHNHKTKTEGGITHGDVNIAFDHFSRPRGMDGYSHNMPPGLVRRSSFYR</sequence>
<evidence type="ECO:0000313" key="4">
    <source>
        <dbReference type="EMBL" id="GLB37480.1"/>
    </source>
</evidence>
<name>A0A9P3UN55_LYOSH</name>
<feature type="compositionally biased region" description="Basic and acidic residues" evidence="2">
    <location>
        <begin position="533"/>
        <end position="542"/>
    </location>
</feature>
<dbReference type="InterPro" id="IPR050987">
    <property type="entry name" value="AtrR-like"/>
</dbReference>
<evidence type="ECO:0000256" key="2">
    <source>
        <dbReference type="SAM" id="MobiDB-lite"/>
    </source>
</evidence>
<gene>
    <name evidence="4" type="ORF">LshimejAT787_0405310</name>
</gene>
<dbReference type="GO" id="GO:0008270">
    <property type="term" value="F:zinc ion binding"/>
    <property type="evidence" value="ECO:0007669"/>
    <property type="project" value="InterPro"/>
</dbReference>
<dbReference type="Pfam" id="PF04082">
    <property type="entry name" value="Fungal_trans"/>
    <property type="match status" value="1"/>
</dbReference>
<dbReference type="SMART" id="SM00906">
    <property type="entry name" value="Fungal_trans"/>
    <property type="match status" value="1"/>
</dbReference>
<protein>
    <submittedName>
        <fullName evidence="4">Fungal specific transcription factor</fullName>
    </submittedName>
</protein>
<dbReference type="InterPro" id="IPR007219">
    <property type="entry name" value="XnlR_reg_dom"/>
</dbReference>
<organism evidence="4 5">
    <name type="scientific">Lyophyllum shimeji</name>
    <name type="common">Hon-shimeji</name>
    <name type="synonym">Tricholoma shimeji</name>
    <dbReference type="NCBI Taxonomy" id="47721"/>
    <lineage>
        <taxon>Eukaryota</taxon>
        <taxon>Fungi</taxon>
        <taxon>Dikarya</taxon>
        <taxon>Basidiomycota</taxon>
        <taxon>Agaricomycotina</taxon>
        <taxon>Agaricomycetes</taxon>
        <taxon>Agaricomycetidae</taxon>
        <taxon>Agaricales</taxon>
        <taxon>Tricholomatineae</taxon>
        <taxon>Lyophyllaceae</taxon>
        <taxon>Lyophyllum</taxon>
    </lineage>
</organism>
<dbReference type="CDD" id="cd12148">
    <property type="entry name" value="fungal_TF_MHR"/>
    <property type="match status" value="1"/>
</dbReference>
<dbReference type="PANTHER" id="PTHR46910">
    <property type="entry name" value="TRANSCRIPTION FACTOR PDR1"/>
    <property type="match status" value="1"/>
</dbReference>
<accession>A0A9P3UN55</accession>
<dbReference type="OrthoDB" id="4456959at2759"/>
<reference evidence="4" key="1">
    <citation type="submission" date="2022-07" db="EMBL/GenBank/DDBJ databases">
        <title>The genome of Lyophyllum shimeji provides insight into the initial evolution of ectomycorrhizal fungal genome.</title>
        <authorList>
            <person name="Kobayashi Y."/>
            <person name="Shibata T."/>
            <person name="Hirakawa H."/>
            <person name="Shigenobu S."/>
            <person name="Nishiyama T."/>
            <person name="Yamada A."/>
            <person name="Hasebe M."/>
            <person name="Kawaguchi M."/>
        </authorList>
    </citation>
    <scope>NUCLEOTIDE SEQUENCE</scope>
    <source>
        <strain evidence="4">AT787</strain>
    </source>
</reference>
<evidence type="ECO:0000259" key="3">
    <source>
        <dbReference type="SMART" id="SM00906"/>
    </source>
</evidence>
<evidence type="ECO:0000313" key="5">
    <source>
        <dbReference type="Proteomes" id="UP001063166"/>
    </source>
</evidence>
<dbReference type="Proteomes" id="UP001063166">
    <property type="component" value="Unassembled WGS sequence"/>
</dbReference>
<feature type="domain" description="Xylanolytic transcriptional activator regulatory" evidence="3">
    <location>
        <begin position="164"/>
        <end position="237"/>
    </location>
</feature>
<keyword evidence="5" id="KW-1185">Reference proteome</keyword>
<dbReference type="GO" id="GO:0003677">
    <property type="term" value="F:DNA binding"/>
    <property type="evidence" value="ECO:0007669"/>
    <property type="project" value="InterPro"/>
</dbReference>
<dbReference type="AlphaFoldDB" id="A0A9P3UN55"/>
<proteinExistence type="predicted"/>
<dbReference type="GO" id="GO:0006351">
    <property type="term" value="P:DNA-templated transcription"/>
    <property type="evidence" value="ECO:0007669"/>
    <property type="project" value="InterPro"/>
</dbReference>
<keyword evidence="1" id="KW-0539">Nucleus</keyword>
<dbReference type="EMBL" id="BRPK01000004">
    <property type="protein sequence ID" value="GLB37480.1"/>
    <property type="molecule type" value="Genomic_DNA"/>
</dbReference>